<dbReference type="AlphaFoldDB" id="X1REE6"/>
<comment type="caution">
    <text evidence="1">The sequence shown here is derived from an EMBL/GenBank/DDBJ whole genome shotgun (WGS) entry which is preliminary data.</text>
</comment>
<gene>
    <name evidence="1" type="ORF">S12H4_14002</name>
</gene>
<name>X1REE6_9ZZZZ</name>
<proteinExistence type="predicted"/>
<protein>
    <submittedName>
        <fullName evidence="1">Uncharacterized protein</fullName>
    </submittedName>
</protein>
<reference evidence="1" key="1">
    <citation type="journal article" date="2014" name="Front. Microbiol.">
        <title>High frequency of phylogenetically diverse reductive dehalogenase-homologous genes in deep subseafloor sedimentary metagenomes.</title>
        <authorList>
            <person name="Kawai M."/>
            <person name="Futagami T."/>
            <person name="Toyoda A."/>
            <person name="Takaki Y."/>
            <person name="Nishi S."/>
            <person name="Hori S."/>
            <person name="Arai W."/>
            <person name="Tsubouchi T."/>
            <person name="Morono Y."/>
            <person name="Uchiyama I."/>
            <person name="Ito T."/>
            <person name="Fujiyama A."/>
            <person name="Inagaki F."/>
            <person name="Takami H."/>
        </authorList>
    </citation>
    <scope>NUCLEOTIDE SEQUENCE</scope>
    <source>
        <strain evidence="1">Expedition CK06-06</strain>
    </source>
</reference>
<dbReference type="EMBL" id="BARW01006667">
    <property type="protein sequence ID" value="GAI79107.1"/>
    <property type="molecule type" value="Genomic_DNA"/>
</dbReference>
<accession>X1REE6</accession>
<organism evidence="1">
    <name type="scientific">marine sediment metagenome</name>
    <dbReference type="NCBI Taxonomy" id="412755"/>
    <lineage>
        <taxon>unclassified sequences</taxon>
        <taxon>metagenomes</taxon>
        <taxon>ecological metagenomes</taxon>
    </lineage>
</organism>
<evidence type="ECO:0000313" key="1">
    <source>
        <dbReference type="EMBL" id="GAI79107.1"/>
    </source>
</evidence>
<sequence>MEEPATCKFYLQVQEVGYPDKRLLAELCGQNGVSKDKVLKLLETVYEYEFKDRRIGTVVGCYLARHGIASGQNALDHIKELRKDTEDCDKPAPETSAQDDFVLSWVEGE</sequence>